<name>A0A3M8K6V5_9CORY</name>
<dbReference type="EMBL" id="PTJO01000006">
    <property type="protein sequence ID" value="RNE48238.1"/>
    <property type="molecule type" value="Genomic_DNA"/>
</dbReference>
<comment type="caution">
    <text evidence="2">The sequence shown here is derived from an EMBL/GenBank/DDBJ whole genome shotgun (WGS) entry which is preliminary data.</text>
</comment>
<accession>A0A3M8K6V5</accession>
<feature type="region of interest" description="Disordered" evidence="1">
    <location>
        <begin position="64"/>
        <end position="105"/>
    </location>
</feature>
<evidence type="ECO:0000313" key="2">
    <source>
        <dbReference type="EMBL" id="RNE48238.1"/>
    </source>
</evidence>
<dbReference type="Proteomes" id="UP000266975">
    <property type="component" value="Unassembled WGS sequence"/>
</dbReference>
<feature type="compositionally biased region" description="Polar residues" evidence="1">
    <location>
        <begin position="90"/>
        <end position="105"/>
    </location>
</feature>
<protein>
    <submittedName>
        <fullName evidence="2">Uncharacterized protein</fullName>
    </submittedName>
</protein>
<dbReference type="AlphaFoldDB" id="A0A3M8K6V5"/>
<evidence type="ECO:0000313" key="3">
    <source>
        <dbReference type="Proteomes" id="UP000266975"/>
    </source>
</evidence>
<proteinExistence type="predicted"/>
<gene>
    <name evidence="2" type="ORF">C5L39_10295</name>
</gene>
<organism evidence="2 3">
    <name type="scientific">Corynebacterium alimapuense</name>
    <dbReference type="NCBI Taxonomy" id="1576874"/>
    <lineage>
        <taxon>Bacteria</taxon>
        <taxon>Bacillati</taxon>
        <taxon>Actinomycetota</taxon>
        <taxon>Actinomycetes</taxon>
        <taxon>Mycobacteriales</taxon>
        <taxon>Corynebacteriaceae</taxon>
        <taxon>Corynebacterium</taxon>
    </lineage>
</organism>
<evidence type="ECO:0000256" key="1">
    <source>
        <dbReference type="SAM" id="MobiDB-lite"/>
    </source>
</evidence>
<reference evidence="2 3" key="1">
    <citation type="submission" date="2018-02" db="EMBL/GenBank/DDBJ databases">
        <title>Corynebacterium alimpuense sp. nov., a marine obligate actinomycete isolated from sediments of Valparaiso bay, Chile.</title>
        <authorList>
            <person name="Claverias F."/>
            <person name="Gonzales-Siles L."/>
            <person name="Salva-Serra F."/>
            <person name="Inganaes E."/>
            <person name="Molin K."/>
            <person name="Cumsille A."/>
            <person name="Undabarrena A."/>
            <person name="Couve E."/>
            <person name="Moore E.R.B."/>
            <person name="Gomila M."/>
            <person name="Camara B."/>
        </authorList>
    </citation>
    <scope>NUCLEOTIDE SEQUENCE [LARGE SCALE GENOMIC DNA]</scope>
    <source>
        <strain evidence="2 3">CCUG 69366</strain>
    </source>
</reference>
<sequence>MLEVLDVRDAAMSGLPRRLIPACGSALTGELLLKKLRTSAEDTRWTVGSAEGRGHKVDYLGIRGGRAGRFGSRGRNWSPDMASQRPPNKGSGNKKQSLSVQVVGP</sequence>
<keyword evidence="3" id="KW-1185">Reference proteome</keyword>